<evidence type="ECO:0000256" key="1">
    <source>
        <dbReference type="SAM" id="MobiDB-lite"/>
    </source>
</evidence>
<protein>
    <submittedName>
        <fullName evidence="2">Uncharacterized protein</fullName>
    </submittedName>
</protein>
<evidence type="ECO:0000313" key="3">
    <source>
        <dbReference type="Proteomes" id="UP000461595"/>
    </source>
</evidence>
<gene>
    <name evidence="2" type="ORF">E5983_01695</name>
</gene>
<proteinExistence type="predicted"/>
<name>A0A7X3G7K0_9STRE</name>
<dbReference type="RefSeq" id="WP_160332192.1">
    <property type="nucleotide sequence ID" value="NZ_WSRS01000008.1"/>
</dbReference>
<organism evidence="2 3">
    <name type="scientific">Streptococcus danieliae</name>
    <dbReference type="NCBI Taxonomy" id="747656"/>
    <lineage>
        <taxon>Bacteria</taxon>
        <taxon>Bacillati</taxon>
        <taxon>Bacillota</taxon>
        <taxon>Bacilli</taxon>
        <taxon>Lactobacillales</taxon>
        <taxon>Streptococcaceae</taxon>
        <taxon>Streptococcus</taxon>
    </lineage>
</organism>
<reference evidence="2 3" key="1">
    <citation type="submission" date="2019-12" db="EMBL/GenBank/DDBJ databases">
        <title>Microbes associate with the intestines of laboratory mice.</title>
        <authorList>
            <person name="Navarre W."/>
            <person name="Wong E."/>
        </authorList>
    </citation>
    <scope>NUCLEOTIDE SEQUENCE [LARGE SCALE GENOMIC DNA]</scope>
    <source>
        <strain evidence="2 3">NM51_B2-22</strain>
    </source>
</reference>
<evidence type="ECO:0000313" key="2">
    <source>
        <dbReference type="EMBL" id="MVX58367.1"/>
    </source>
</evidence>
<feature type="compositionally biased region" description="Basic and acidic residues" evidence="1">
    <location>
        <begin position="73"/>
        <end position="83"/>
    </location>
</feature>
<dbReference type="Proteomes" id="UP000461595">
    <property type="component" value="Unassembled WGS sequence"/>
</dbReference>
<dbReference type="AlphaFoldDB" id="A0A7X3G7K0"/>
<feature type="region of interest" description="Disordered" evidence="1">
    <location>
        <begin position="73"/>
        <end position="95"/>
    </location>
</feature>
<accession>A0A7X3G7K0</accession>
<comment type="caution">
    <text evidence="2">The sequence shown here is derived from an EMBL/GenBank/DDBJ whole genome shotgun (WGS) entry which is preliminary data.</text>
</comment>
<dbReference type="EMBL" id="WSRS01000008">
    <property type="protein sequence ID" value="MVX58367.1"/>
    <property type="molecule type" value="Genomic_DNA"/>
</dbReference>
<sequence length="95" mass="11282">MAKKGLKKIELKLEKALKQVAVLEEEKRIAEETIQREIGKNYFKIQKKKNKEQTYDSVLEDLKLELAVLKEEEKKQRLEKRDESETENFSGEFPQ</sequence>